<evidence type="ECO:0000313" key="1">
    <source>
        <dbReference type="EMBL" id="KAI3362942.1"/>
    </source>
</evidence>
<comment type="caution">
    <text evidence="1">The sequence shown here is derived from an EMBL/GenBank/DDBJ whole genome shotgun (WGS) entry which is preliminary data.</text>
</comment>
<organism evidence="1 2">
    <name type="scientific">Scortum barcoo</name>
    <name type="common">barcoo grunter</name>
    <dbReference type="NCBI Taxonomy" id="214431"/>
    <lineage>
        <taxon>Eukaryota</taxon>
        <taxon>Metazoa</taxon>
        <taxon>Chordata</taxon>
        <taxon>Craniata</taxon>
        <taxon>Vertebrata</taxon>
        <taxon>Euteleostomi</taxon>
        <taxon>Actinopterygii</taxon>
        <taxon>Neopterygii</taxon>
        <taxon>Teleostei</taxon>
        <taxon>Neoteleostei</taxon>
        <taxon>Acanthomorphata</taxon>
        <taxon>Eupercaria</taxon>
        <taxon>Centrarchiformes</taxon>
        <taxon>Terapontoidei</taxon>
        <taxon>Terapontidae</taxon>
        <taxon>Scortum</taxon>
    </lineage>
</organism>
<evidence type="ECO:0000313" key="2">
    <source>
        <dbReference type="Proteomes" id="UP000831701"/>
    </source>
</evidence>
<name>A0ACB8W505_9TELE</name>
<accession>A0ACB8W505</accession>
<protein>
    <submittedName>
        <fullName evidence="1">Uncharacterized protein</fullName>
    </submittedName>
</protein>
<reference evidence="1" key="1">
    <citation type="submission" date="2022-04" db="EMBL/GenBank/DDBJ databases">
        <title>Jade perch genome.</title>
        <authorList>
            <person name="Chao B."/>
        </authorList>
    </citation>
    <scope>NUCLEOTIDE SEQUENCE</scope>
    <source>
        <strain evidence="1">CB-2022</strain>
    </source>
</reference>
<sequence>FKEAFSLFDKDGDGTITTKELGTVMRSLGQNPTEAELQDMINEVDADGNGTIDFPEFLTMMARKMKDTDSEEEIREAFRVFDKDGNGYISAAELRHVMTNLGEKLTDEEVDEMIREADIDGDGQVNYEGCSPPDYTGHVLSATVGTAPCRSCLMSYLAFAPYDEVQDTVTWKNKAVSRASDMSRGGNRRDKGDDKVDLCGRGSWWLGTLKSMWEHSPNFCPFIIIQDTPVPGLYHIRSFIEEAELNPVRKTYGFKSMGRKAYTLGVRKGDFLLPGAYEYTDSIQEVLTHQRSYSFKNCPRPDIITLGIRDKDTNTSPCDYDVTVKPVEKIPCKHVMFRSTVQRISFPPKEGLAPCHYNPQIRPARGITSCFKSTLPRLHCVHSLQTLKSLKRFKCQALIPPVIILETKEHTLPPREEDNLINTGLCMQPLEGWACVSTVCEEVATRERCEYVCVFVCVCGQGTKPPVISVSLNPQRPSSPLISVISAVQH</sequence>
<dbReference type="Proteomes" id="UP000831701">
    <property type="component" value="Chromosome 14"/>
</dbReference>
<dbReference type="EMBL" id="CM041544">
    <property type="protein sequence ID" value="KAI3362942.1"/>
    <property type="molecule type" value="Genomic_DNA"/>
</dbReference>
<gene>
    <name evidence="1" type="ORF">L3Q82_011623</name>
</gene>
<keyword evidence="2" id="KW-1185">Reference proteome</keyword>
<proteinExistence type="predicted"/>
<feature type="non-terminal residue" evidence="1">
    <location>
        <position position="1"/>
    </location>
</feature>